<protein>
    <submittedName>
        <fullName evidence="2">257_t:CDS:1</fullName>
    </submittedName>
</protein>
<dbReference type="InterPro" id="IPR032675">
    <property type="entry name" value="LRR_dom_sf"/>
</dbReference>
<evidence type="ECO:0000259" key="1">
    <source>
        <dbReference type="Pfam" id="PF12937"/>
    </source>
</evidence>
<organism evidence="2 3">
    <name type="scientific">Ambispora leptoticha</name>
    <dbReference type="NCBI Taxonomy" id="144679"/>
    <lineage>
        <taxon>Eukaryota</taxon>
        <taxon>Fungi</taxon>
        <taxon>Fungi incertae sedis</taxon>
        <taxon>Mucoromycota</taxon>
        <taxon>Glomeromycotina</taxon>
        <taxon>Glomeromycetes</taxon>
        <taxon>Archaeosporales</taxon>
        <taxon>Ambisporaceae</taxon>
        <taxon>Ambispora</taxon>
    </lineage>
</organism>
<dbReference type="SUPFAM" id="SSF81383">
    <property type="entry name" value="F-box domain"/>
    <property type="match status" value="1"/>
</dbReference>
<dbReference type="Proteomes" id="UP000789508">
    <property type="component" value="Unassembled WGS sequence"/>
</dbReference>
<accession>A0A9N8Z5J7</accession>
<comment type="caution">
    <text evidence="2">The sequence shown here is derived from an EMBL/GenBank/DDBJ whole genome shotgun (WGS) entry which is preliminary data.</text>
</comment>
<feature type="domain" description="F-box" evidence="1">
    <location>
        <begin position="4"/>
        <end position="48"/>
    </location>
</feature>
<reference evidence="2" key="1">
    <citation type="submission" date="2021-06" db="EMBL/GenBank/DDBJ databases">
        <authorList>
            <person name="Kallberg Y."/>
            <person name="Tangrot J."/>
            <person name="Rosling A."/>
        </authorList>
    </citation>
    <scope>NUCLEOTIDE SEQUENCE</scope>
    <source>
        <strain evidence="2">FL130A</strain>
    </source>
</reference>
<keyword evidence="3" id="KW-1185">Reference proteome</keyword>
<dbReference type="PANTHER" id="PTHR16134:SF119">
    <property type="entry name" value="AT02038P-RELATED"/>
    <property type="match status" value="1"/>
</dbReference>
<dbReference type="PANTHER" id="PTHR16134">
    <property type="entry name" value="F-BOX/TPR REPEAT PROTEIN POF3"/>
    <property type="match status" value="1"/>
</dbReference>
<dbReference type="Gene3D" id="3.80.10.10">
    <property type="entry name" value="Ribonuclease Inhibitor"/>
    <property type="match status" value="1"/>
</dbReference>
<evidence type="ECO:0000313" key="2">
    <source>
        <dbReference type="EMBL" id="CAG8470475.1"/>
    </source>
</evidence>
<dbReference type="EMBL" id="CAJVPS010000259">
    <property type="protein sequence ID" value="CAG8470475.1"/>
    <property type="molecule type" value="Genomic_DNA"/>
</dbReference>
<dbReference type="InterPro" id="IPR001810">
    <property type="entry name" value="F-box_dom"/>
</dbReference>
<dbReference type="AlphaFoldDB" id="A0A9N8Z5J7"/>
<dbReference type="InterPro" id="IPR036047">
    <property type="entry name" value="F-box-like_dom_sf"/>
</dbReference>
<dbReference type="OrthoDB" id="2336742at2759"/>
<proteinExistence type="predicted"/>
<gene>
    <name evidence="2" type="ORF">ALEPTO_LOCUS1986</name>
</gene>
<sequence length="492" mass="56164">MHLLEIPQELLLSVLAVASFENKDLLHLALTCRQWASLALPHLWRTRRLSKGNEYKQFKTTVQDSHAAKALHPYGEYVKKLQINERTDITPPSSIDAEVISFIAKFCPNLIELALRFSTKERNNLMWRLPLSLLANRLNKLDVVGYEHDVRSSASGFLQLMNQWLDYAEDDAYRDDNYDALCEIAHKLRHIVLTYPKIPNDMWENLAKNAGSSLEHIEVHINGSIVPDLSPSLITKSFASYCSNLRSFILASFVCEPVSKEALLELIQATPKLSKLDIAIASDAASVLPDSTTLHTVYLSSTIHGDDLKNFGRMNSLISLSIQKIEGYCDFKFLSMLPNLEKFFIGEYGDLNDEIVNNIVTNSRVKIIELVKTPTITDRGLQIFASMHTLIKFCIRDRLQNVTRDGWLALVRRPPDCPSWDKLSINDGRKIDSEFFEILHHEHPNLRKLKVRGINRNLYNDAAFSKLKFNESWQHCQTTSSTATFDWPLTHL</sequence>
<dbReference type="Pfam" id="PF12937">
    <property type="entry name" value="F-box-like"/>
    <property type="match status" value="1"/>
</dbReference>
<dbReference type="SUPFAM" id="SSF52047">
    <property type="entry name" value="RNI-like"/>
    <property type="match status" value="1"/>
</dbReference>
<evidence type="ECO:0000313" key="3">
    <source>
        <dbReference type="Proteomes" id="UP000789508"/>
    </source>
</evidence>
<name>A0A9N8Z5J7_9GLOM</name>